<name>A0A0F9LZP4_9ZZZZ</name>
<protein>
    <submittedName>
        <fullName evidence="1">Uncharacterized protein</fullName>
    </submittedName>
</protein>
<organism evidence="1">
    <name type="scientific">marine sediment metagenome</name>
    <dbReference type="NCBI Taxonomy" id="412755"/>
    <lineage>
        <taxon>unclassified sequences</taxon>
        <taxon>metagenomes</taxon>
        <taxon>ecological metagenomes</taxon>
    </lineage>
</organism>
<dbReference type="AlphaFoldDB" id="A0A0F9LZP4"/>
<gene>
    <name evidence="1" type="ORF">LCGC14_1217190</name>
</gene>
<dbReference type="EMBL" id="LAZR01006375">
    <property type="protein sequence ID" value="KKM92566.1"/>
    <property type="molecule type" value="Genomic_DNA"/>
</dbReference>
<accession>A0A0F9LZP4</accession>
<sequence>MKLTEQSAQALTNLRGHPDFVVFLQWLVENRNKFSDECCTFPPETVQRSQGKVEVVDGIFRAVKEAPQVTEKFKK</sequence>
<comment type="caution">
    <text evidence="1">The sequence shown here is derived from an EMBL/GenBank/DDBJ whole genome shotgun (WGS) entry which is preliminary data.</text>
</comment>
<reference evidence="1" key="1">
    <citation type="journal article" date="2015" name="Nature">
        <title>Complex archaea that bridge the gap between prokaryotes and eukaryotes.</title>
        <authorList>
            <person name="Spang A."/>
            <person name="Saw J.H."/>
            <person name="Jorgensen S.L."/>
            <person name="Zaremba-Niedzwiedzka K."/>
            <person name="Martijn J."/>
            <person name="Lind A.E."/>
            <person name="van Eijk R."/>
            <person name="Schleper C."/>
            <person name="Guy L."/>
            <person name="Ettema T.J."/>
        </authorList>
    </citation>
    <scope>NUCLEOTIDE SEQUENCE</scope>
</reference>
<proteinExistence type="predicted"/>
<evidence type="ECO:0000313" key="1">
    <source>
        <dbReference type="EMBL" id="KKM92566.1"/>
    </source>
</evidence>